<keyword evidence="1" id="KW-0812">Transmembrane</keyword>
<comment type="caution">
    <text evidence="2">The sequence shown here is derived from an EMBL/GenBank/DDBJ whole genome shotgun (WGS) entry which is preliminary data.</text>
</comment>
<gene>
    <name evidence="2" type="ORF">PanWU01x14_089220</name>
</gene>
<keyword evidence="3" id="KW-1185">Reference proteome</keyword>
<evidence type="ECO:0000256" key="1">
    <source>
        <dbReference type="SAM" id="Phobius"/>
    </source>
</evidence>
<protein>
    <submittedName>
        <fullName evidence="2">Uncharacterized protein</fullName>
    </submittedName>
</protein>
<dbReference type="Proteomes" id="UP000237105">
    <property type="component" value="Unassembled WGS sequence"/>
</dbReference>
<dbReference type="EMBL" id="JXTB01000057">
    <property type="protein sequence ID" value="PON69199.1"/>
    <property type="molecule type" value="Genomic_DNA"/>
</dbReference>
<name>A0A2P5D7C0_PARAD</name>
<dbReference type="AlphaFoldDB" id="A0A2P5D7C0"/>
<evidence type="ECO:0000313" key="3">
    <source>
        <dbReference type="Proteomes" id="UP000237105"/>
    </source>
</evidence>
<feature type="transmembrane region" description="Helical" evidence="1">
    <location>
        <begin position="15"/>
        <end position="37"/>
    </location>
</feature>
<keyword evidence="1" id="KW-0472">Membrane</keyword>
<keyword evidence="1" id="KW-1133">Transmembrane helix</keyword>
<sequence>MASNNTRSTSSNSQLIAWALMPIVLPSNLASLTLHIIRAHKLDLFFFGYVVEDIFQWQAIVMEPQLGNKTVELHHVEYDYTQKLLPTLFFHVRLP</sequence>
<proteinExistence type="predicted"/>
<organism evidence="2 3">
    <name type="scientific">Parasponia andersonii</name>
    <name type="common">Sponia andersonii</name>
    <dbReference type="NCBI Taxonomy" id="3476"/>
    <lineage>
        <taxon>Eukaryota</taxon>
        <taxon>Viridiplantae</taxon>
        <taxon>Streptophyta</taxon>
        <taxon>Embryophyta</taxon>
        <taxon>Tracheophyta</taxon>
        <taxon>Spermatophyta</taxon>
        <taxon>Magnoliopsida</taxon>
        <taxon>eudicotyledons</taxon>
        <taxon>Gunneridae</taxon>
        <taxon>Pentapetalae</taxon>
        <taxon>rosids</taxon>
        <taxon>fabids</taxon>
        <taxon>Rosales</taxon>
        <taxon>Cannabaceae</taxon>
        <taxon>Parasponia</taxon>
    </lineage>
</organism>
<accession>A0A2P5D7C0</accession>
<evidence type="ECO:0000313" key="2">
    <source>
        <dbReference type="EMBL" id="PON69199.1"/>
    </source>
</evidence>
<reference evidence="3" key="1">
    <citation type="submission" date="2016-06" db="EMBL/GenBank/DDBJ databases">
        <title>Parallel loss of symbiosis genes in relatives of nitrogen-fixing non-legume Parasponia.</title>
        <authorList>
            <person name="Van Velzen R."/>
            <person name="Holmer R."/>
            <person name="Bu F."/>
            <person name="Rutten L."/>
            <person name="Van Zeijl A."/>
            <person name="Liu W."/>
            <person name="Santuari L."/>
            <person name="Cao Q."/>
            <person name="Sharma T."/>
            <person name="Shen D."/>
            <person name="Roswanjaya Y."/>
            <person name="Wardhani T."/>
            <person name="Kalhor M.S."/>
            <person name="Jansen J."/>
            <person name="Van den Hoogen J."/>
            <person name="Gungor B."/>
            <person name="Hartog M."/>
            <person name="Hontelez J."/>
            <person name="Verver J."/>
            <person name="Yang W.-C."/>
            <person name="Schijlen E."/>
            <person name="Repin R."/>
            <person name="Schilthuizen M."/>
            <person name="Schranz E."/>
            <person name="Heidstra R."/>
            <person name="Miyata K."/>
            <person name="Fedorova E."/>
            <person name="Kohlen W."/>
            <person name="Bisseling T."/>
            <person name="Smit S."/>
            <person name="Geurts R."/>
        </authorList>
    </citation>
    <scope>NUCLEOTIDE SEQUENCE [LARGE SCALE GENOMIC DNA]</scope>
    <source>
        <strain evidence="3">cv. WU1-14</strain>
    </source>
</reference>